<dbReference type="AlphaFoldDB" id="A0A132F4W2"/>
<accession>A0A132F4W2</accession>
<evidence type="ECO:0000313" key="10">
    <source>
        <dbReference type="Proteomes" id="UP000061512"/>
    </source>
</evidence>
<dbReference type="Gene3D" id="1.10.3720.10">
    <property type="entry name" value="MetI-like"/>
    <property type="match status" value="1"/>
</dbReference>
<evidence type="ECO:0000256" key="1">
    <source>
        <dbReference type="ARBA" id="ARBA00004651"/>
    </source>
</evidence>
<feature type="domain" description="ABC transmembrane type-1" evidence="8">
    <location>
        <begin position="58"/>
        <end position="242"/>
    </location>
</feature>
<feature type="transmembrane region" description="Helical" evidence="7">
    <location>
        <begin position="124"/>
        <end position="143"/>
    </location>
</feature>
<feature type="transmembrane region" description="Helical" evidence="7">
    <location>
        <begin position="9"/>
        <end position="26"/>
    </location>
</feature>
<dbReference type="InterPro" id="IPR035906">
    <property type="entry name" value="MetI-like_sf"/>
</dbReference>
<dbReference type="PANTHER" id="PTHR30151:SF20">
    <property type="entry name" value="ABC TRANSPORTER PERMEASE PROTEIN HI_0355-RELATED"/>
    <property type="match status" value="1"/>
</dbReference>
<dbReference type="Proteomes" id="UP000061512">
    <property type="component" value="Unassembled WGS sequence"/>
</dbReference>
<sequence length="258" mass="27885">MSQLRIRNALLRYGVPAVLLGWWWVASSRAGALYFPPLSDVLKRFVSIWSGDHFQTYLLPSLVELVIGLIVSIVVGIAIGTVLGISPRLRRDISPITEFGRSIPMAAVIPIPLLLLGPGIRMDLILVVFVTIFPILIATCDGVRAVDPVAIQTAKVYGLSRSQTLRQVMLPAAMPQMFSGIRVALSIGISAVIVVGMVGGSQGLGTFVLESNQSFAVLDTWAGLLMIGLVGVVVNGLFMLVHRKVLAWHRGWRGHATE</sequence>
<evidence type="ECO:0000256" key="7">
    <source>
        <dbReference type="RuleBase" id="RU363032"/>
    </source>
</evidence>
<feature type="transmembrane region" description="Helical" evidence="7">
    <location>
        <begin position="221"/>
        <end position="241"/>
    </location>
</feature>
<keyword evidence="3" id="KW-1003">Cell membrane</keyword>
<dbReference type="SUPFAM" id="SSF161098">
    <property type="entry name" value="MetI-like"/>
    <property type="match status" value="1"/>
</dbReference>
<evidence type="ECO:0000256" key="5">
    <source>
        <dbReference type="ARBA" id="ARBA00022989"/>
    </source>
</evidence>
<comment type="similarity">
    <text evidence="7">Belongs to the binding-protein-dependent transport system permease family.</text>
</comment>
<keyword evidence="5 7" id="KW-1133">Transmembrane helix</keyword>
<evidence type="ECO:0000259" key="8">
    <source>
        <dbReference type="PROSITE" id="PS50928"/>
    </source>
</evidence>
<dbReference type="InterPro" id="IPR000515">
    <property type="entry name" value="MetI-like"/>
</dbReference>
<protein>
    <recommendedName>
        <fullName evidence="8">ABC transmembrane type-1 domain-containing protein</fullName>
    </recommendedName>
</protein>
<comment type="caution">
    <text evidence="9">The sequence shown here is derived from an EMBL/GenBank/DDBJ whole genome shotgun (WGS) entry which is preliminary data.</text>
</comment>
<feature type="transmembrane region" description="Helical" evidence="7">
    <location>
        <begin position="183"/>
        <end position="201"/>
    </location>
</feature>
<dbReference type="EMBL" id="LPJX01000015">
    <property type="protein sequence ID" value="KWF70000.1"/>
    <property type="molecule type" value="Genomic_DNA"/>
</dbReference>
<keyword evidence="2 7" id="KW-0813">Transport</keyword>
<evidence type="ECO:0000313" key="9">
    <source>
        <dbReference type="EMBL" id="KWF70000.1"/>
    </source>
</evidence>
<evidence type="ECO:0000256" key="3">
    <source>
        <dbReference type="ARBA" id="ARBA00022475"/>
    </source>
</evidence>
<keyword evidence="4 7" id="KW-0812">Transmembrane</keyword>
<feature type="transmembrane region" description="Helical" evidence="7">
    <location>
        <begin position="99"/>
        <end position="118"/>
    </location>
</feature>
<evidence type="ECO:0000256" key="4">
    <source>
        <dbReference type="ARBA" id="ARBA00022692"/>
    </source>
</evidence>
<dbReference type="PROSITE" id="PS50928">
    <property type="entry name" value="ABC_TM1"/>
    <property type="match status" value="1"/>
</dbReference>
<proteinExistence type="inferred from homology"/>
<dbReference type="Pfam" id="PF00528">
    <property type="entry name" value="BPD_transp_1"/>
    <property type="match status" value="1"/>
</dbReference>
<dbReference type="GO" id="GO:0055085">
    <property type="term" value="P:transmembrane transport"/>
    <property type="evidence" value="ECO:0007669"/>
    <property type="project" value="InterPro"/>
</dbReference>
<dbReference type="CDD" id="cd06261">
    <property type="entry name" value="TM_PBP2"/>
    <property type="match status" value="1"/>
</dbReference>
<dbReference type="PANTHER" id="PTHR30151">
    <property type="entry name" value="ALKANE SULFONATE ABC TRANSPORTER-RELATED, MEMBRANE SUBUNIT"/>
    <property type="match status" value="1"/>
</dbReference>
<evidence type="ECO:0000256" key="2">
    <source>
        <dbReference type="ARBA" id="ARBA00022448"/>
    </source>
</evidence>
<reference evidence="9 10" key="1">
    <citation type="submission" date="2015-11" db="EMBL/GenBank/DDBJ databases">
        <title>Expanding the genomic diversity of Burkholderia species for the development of highly accurate diagnostics.</title>
        <authorList>
            <person name="Sahl J."/>
            <person name="Keim P."/>
            <person name="Wagner D."/>
        </authorList>
    </citation>
    <scope>NUCLEOTIDE SEQUENCE [LARGE SCALE GENOMIC DNA]</scope>
    <source>
        <strain evidence="9 10">MSMB574WGS</strain>
    </source>
</reference>
<keyword evidence="6 7" id="KW-0472">Membrane</keyword>
<gene>
    <name evidence="9" type="ORF">WT57_11665</name>
</gene>
<comment type="subcellular location">
    <subcellularLocation>
        <location evidence="1 7">Cell membrane</location>
        <topology evidence="1 7">Multi-pass membrane protein</topology>
    </subcellularLocation>
</comment>
<dbReference type="GO" id="GO:0005886">
    <property type="term" value="C:plasma membrane"/>
    <property type="evidence" value="ECO:0007669"/>
    <property type="project" value="UniProtKB-SubCell"/>
</dbReference>
<organism evidence="9 10">
    <name type="scientific">Burkholderia pseudomultivorans</name>
    <dbReference type="NCBI Taxonomy" id="1207504"/>
    <lineage>
        <taxon>Bacteria</taxon>
        <taxon>Pseudomonadati</taxon>
        <taxon>Pseudomonadota</taxon>
        <taxon>Betaproteobacteria</taxon>
        <taxon>Burkholderiales</taxon>
        <taxon>Burkholderiaceae</taxon>
        <taxon>Burkholderia</taxon>
        <taxon>Burkholderia cepacia complex</taxon>
    </lineage>
</organism>
<name>A0A132F4W2_9BURK</name>
<feature type="transmembrane region" description="Helical" evidence="7">
    <location>
        <begin position="65"/>
        <end position="87"/>
    </location>
</feature>
<dbReference type="RefSeq" id="WP_060297302.1">
    <property type="nucleotide sequence ID" value="NZ_LPJX01000015.1"/>
</dbReference>
<evidence type="ECO:0000256" key="6">
    <source>
        <dbReference type="ARBA" id="ARBA00023136"/>
    </source>
</evidence>